<dbReference type="Gene3D" id="3.30.260.10">
    <property type="entry name" value="TCP-1-like chaperonin intermediate domain"/>
    <property type="match status" value="1"/>
</dbReference>
<evidence type="ECO:0000256" key="9">
    <source>
        <dbReference type="RuleBase" id="RU004187"/>
    </source>
</evidence>
<dbReference type="PRINTS" id="PR00304">
    <property type="entry name" value="TCOMPLEXTCP1"/>
</dbReference>
<dbReference type="SUPFAM" id="SSF48592">
    <property type="entry name" value="GroEL equatorial domain-like"/>
    <property type="match status" value="1"/>
</dbReference>
<accession>A0A9P0QN36</accession>
<evidence type="ECO:0000256" key="6">
    <source>
        <dbReference type="ARBA" id="ARBA00022741"/>
    </source>
</evidence>
<evidence type="ECO:0000256" key="7">
    <source>
        <dbReference type="ARBA" id="ARBA00022840"/>
    </source>
</evidence>
<dbReference type="PROSITE" id="PS00750">
    <property type="entry name" value="TCP1_1"/>
    <property type="match status" value="1"/>
</dbReference>
<sequence>MAAVARPSPSNATFKDKEKPQEVRRSNILAARAVSDAIRTSLGPKGMDKMIKTRSGEIIISNDGATILKHMAVLHPAARMLVDVSAAQDVEAGDGTTSVAIITGSLLGAADKLLNKGIHPTLIAESFQRAAKRSSEILLEMSHKIELTDREALIRAASTSLSSKIVSQHSSVLSPLAVDSVLKVAENNNVDLNDIRLIKKVGGTIDETQLVDGVVLTQNVVKSAGGPTLIEKAKIAIIQFQISPPKPDMENNVVVNDYRQMDKILKEERAYLLNICKKIKKAKCNVLLIQKSILRDAVNDLALHFLAKLNIMVIKDIERDEVEFLSKATGCKPIADVDNFLEDRLGTADRVEEIESSGSKIVEITGVTSKNLKPTVSIVCRGANHLILDETERSIHDSLCVIRCLVKQRALIAGGGAPEIEVSRVLMRESNTLSGVEQFVWQEFAQALEVIPTTLAENAGLNPINVVTDLRQRHEMGEKNAGVSVRRSGASNTFDEHVLQPVLVSISAINLASECVKSILRIDDIAFSR</sequence>
<dbReference type="GO" id="GO:0005832">
    <property type="term" value="C:chaperonin-containing T-complex"/>
    <property type="evidence" value="ECO:0007669"/>
    <property type="project" value="UniProtKB-ARBA"/>
</dbReference>
<reference evidence="12" key="1">
    <citation type="submission" date="2022-03" db="EMBL/GenBank/DDBJ databases">
        <authorList>
            <person name="Legras J.-L."/>
            <person name="Devillers H."/>
            <person name="Grondin C."/>
        </authorList>
    </citation>
    <scope>NUCLEOTIDE SEQUENCE</scope>
    <source>
        <strain evidence="12">CLIB 1423</strain>
    </source>
</reference>
<dbReference type="GO" id="GO:0051082">
    <property type="term" value="F:unfolded protein binding"/>
    <property type="evidence" value="ECO:0007669"/>
    <property type="project" value="InterPro"/>
</dbReference>
<dbReference type="PROSITE" id="PS00995">
    <property type="entry name" value="TCP1_3"/>
    <property type="match status" value="1"/>
</dbReference>
<feature type="region of interest" description="Disordered" evidence="11">
    <location>
        <begin position="1"/>
        <end position="22"/>
    </location>
</feature>
<keyword evidence="5" id="KW-0963">Cytoplasm</keyword>
<dbReference type="InterPro" id="IPR002423">
    <property type="entry name" value="Cpn60/GroEL/TCP-1"/>
</dbReference>
<dbReference type="Gene3D" id="1.10.560.10">
    <property type="entry name" value="GroEL-like equatorial domain"/>
    <property type="match status" value="1"/>
</dbReference>
<dbReference type="InterPro" id="IPR027410">
    <property type="entry name" value="TCP-1-like_intermed_sf"/>
</dbReference>
<dbReference type="InterPro" id="IPR053374">
    <property type="entry name" value="TCP-1_chaperonin"/>
</dbReference>
<dbReference type="Gene3D" id="3.50.7.10">
    <property type="entry name" value="GroEL"/>
    <property type="match status" value="1"/>
</dbReference>
<dbReference type="NCBIfam" id="NF041083">
    <property type="entry name" value="thermosome_beta"/>
    <property type="match status" value="1"/>
</dbReference>
<dbReference type="SUPFAM" id="SSF52029">
    <property type="entry name" value="GroEL apical domain-like"/>
    <property type="match status" value="1"/>
</dbReference>
<comment type="caution">
    <text evidence="12">The sequence shown here is derived from an EMBL/GenBank/DDBJ whole genome shotgun (WGS) entry which is preliminary data.</text>
</comment>
<keyword evidence="6 9" id="KW-0547">Nucleotide-binding</keyword>
<evidence type="ECO:0000256" key="11">
    <source>
        <dbReference type="SAM" id="MobiDB-lite"/>
    </source>
</evidence>
<dbReference type="InterPro" id="IPR012717">
    <property type="entry name" value="Chap_CCT_delta"/>
</dbReference>
<dbReference type="InterPro" id="IPR002194">
    <property type="entry name" value="Chaperonin_TCP-1_CS"/>
</dbReference>
<dbReference type="EMBL" id="CAKXYY010000004">
    <property type="protein sequence ID" value="CAH2351782.1"/>
    <property type="molecule type" value="Genomic_DNA"/>
</dbReference>
<evidence type="ECO:0000256" key="1">
    <source>
        <dbReference type="ARBA" id="ARBA00004496"/>
    </source>
</evidence>
<dbReference type="SUPFAM" id="SSF54849">
    <property type="entry name" value="GroEL-intermediate domain like"/>
    <property type="match status" value="1"/>
</dbReference>
<dbReference type="Pfam" id="PF00118">
    <property type="entry name" value="Cpn60_TCP1"/>
    <property type="match status" value="1"/>
</dbReference>
<dbReference type="InterPro" id="IPR027413">
    <property type="entry name" value="GROEL-like_equatorial_sf"/>
</dbReference>
<dbReference type="FunFam" id="3.50.7.10:FF:000010">
    <property type="entry name" value="T-complex protein 1 subunit delta"/>
    <property type="match status" value="1"/>
</dbReference>
<dbReference type="InterPro" id="IPR017998">
    <property type="entry name" value="Chaperone_TCP-1"/>
</dbReference>
<name>A0A9P0QN36_9ASCO</name>
<evidence type="ECO:0000256" key="8">
    <source>
        <dbReference type="ARBA" id="ARBA00023186"/>
    </source>
</evidence>
<evidence type="ECO:0000256" key="3">
    <source>
        <dbReference type="ARBA" id="ARBA00011531"/>
    </source>
</evidence>
<comment type="subcellular location">
    <subcellularLocation>
        <location evidence="1">Cytoplasm</location>
    </subcellularLocation>
</comment>
<dbReference type="PANTHER" id="PTHR11353">
    <property type="entry name" value="CHAPERONIN"/>
    <property type="match status" value="1"/>
</dbReference>
<organism evidence="12 13">
    <name type="scientific">[Candida] railenensis</name>
    <dbReference type="NCBI Taxonomy" id="45579"/>
    <lineage>
        <taxon>Eukaryota</taxon>
        <taxon>Fungi</taxon>
        <taxon>Dikarya</taxon>
        <taxon>Ascomycota</taxon>
        <taxon>Saccharomycotina</taxon>
        <taxon>Pichiomycetes</taxon>
        <taxon>Debaryomycetaceae</taxon>
        <taxon>Kurtzmaniella</taxon>
    </lineage>
</organism>
<keyword evidence="13" id="KW-1185">Reference proteome</keyword>
<dbReference type="CDD" id="cd03338">
    <property type="entry name" value="TCP1_delta"/>
    <property type="match status" value="1"/>
</dbReference>
<dbReference type="GO" id="GO:0016887">
    <property type="term" value="F:ATP hydrolysis activity"/>
    <property type="evidence" value="ECO:0007669"/>
    <property type="project" value="InterPro"/>
</dbReference>
<keyword evidence="7 9" id="KW-0067">ATP-binding</keyword>
<dbReference type="PROSITE" id="PS00751">
    <property type="entry name" value="TCP1_2"/>
    <property type="match status" value="1"/>
</dbReference>
<dbReference type="AlphaFoldDB" id="A0A9P0QN36"/>
<evidence type="ECO:0000256" key="4">
    <source>
        <dbReference type="ARBA" id="ARBA00016107"/>
    </source>
</evidence>
<dbReference type="OrthoDB" id="10248520at2759"/>
<dbReference type="NCBIfam" id="NF041082">
    <property type="entry name" value="thermosome_alpha"/>
    <property type="match status" value="1"/>
</dbReference>
<dbReference type="GO" id="GO:0140662">
    <property type="term" value="F:ATP-dependent protein folding chaperone"/>
    <property type="evidence" value="ECO:0007669"/>
    <property type="project" value="InterPro"/>
</dbReference>
<gene>
    <name evidence="12" type="primary">CCT4</name>
    <name evidence="12" type="ORF">CLIB1423_04S05842</name>
</gene>
<comment type="similarity">
    <text evidence="2 9">Belongs to the TCP-1 chaperonin family.</text>
</comment>
<dbReference type="Proteomes" id="UP000837801">
    <property type="component" value="Unassembled WGS sequence"/>
</dbReference>
<keyword evidence="8 9" id="KW-0143">Chaperone</keyword>
<dbReference type="InterPro" id="IPR054827">
    <property type="entry name" value="thermosome_alpha"/>
</dbReference>
<dbReference type="InterPro" id="IPR027409">
    <property type="entry name" value="GroEL-like_apical_dom_sf"/>
</dbReference>
<evidence type="ECO:0000313" key="12">
    <source>
        <dbReference type="EMBL" id="CAH2351782.1"/>
    </source>
</evidence>
<protein>
    <recommendedName>
        <fullName evidence="4 10">T-complex protein 1 subunit delta</fullName>
    </recommendedName>
</protein>
<comment type="subunit">
    <text evidence="3">Heterooligomeric complex of about 850 to 900 kDa that forms two stacked rings, 12 to 16 nm in diameter.</text>
</comment>
<evidence type="ECO:0000256" key="5">
    <source>
        <dbReference type="ARBA" id="ARBA00022490"/>
    </source>
</evidence>
<evidence type="ECO:0000256" key="10">
    <source>
        <dbReference type="RuleBase" id="RU004192"/>
    </source>
</evidence>
<evidence type="ECO:0000256" key="2">
    <source>
        <dbReference type="ARBA" id="ARBA00008020"/>
    </source>
</evidence>
<evidence type="ECO:0000313" key="13">
    <source>
        <dbReference type="Proteomes" id="UP000837801"/>
    </source>
</evidence>
<proteinExistence type="inferred from homology"/>
<dbReference type="NCBIfam" id="TIGR02342">
    <property type="entry name" value="chap_CCT_delta"/>
    <property type="match status" value="1"/>
</dbReference>
<dbReference type="GO" id="GO:0005524">
    <property type="term" value="F:ATP binding"/>
    <property type="evidence" value="ECO:0007669"/>
    <property type="project" value="UniProtKB-KW"/>
</dbReference>